<proteinExistence type="predicted"/>
<dbReference type="Proteomes" id="UP000198324">
    <property type="component" value="Unassembled WGS sequence"/>
</dbReference>
<name>A0A239AY05_9BACT</name>
<protein>
    <submittedName>
        <fullName evidence="1">Uncharacterized protein</fullName>
    </submittedName>
</protein>
<accession>A0A239AY05</accession>
<reference evidence="1 2" key="1">
    <citation type="submission" date="2017-06" db="EMBL/GenBank/DDBJ databases">
        <authorList>
            <person name="Kim H.J."/>
            <person name="Triplett B.A."/>
        </authorList>
    </citation>
    <scope>NUCLEOTIDE SEQUENCE [LARGE SCALE GENOMIC DNA]</scope>
    <source>
        <strain evidence="1 2">DSM 13116</strain>
    </source>
</reference>
<keyword evidence="2" id="KW-1185">Reference proteome</keyword>
<gene>
    <name evidence="1" type="ORF">SAMN04488503_2298</name>
</gene>
<evidence type="ECO:0000313" key="2">
    <source>
        <dbReference type="Proteomes" id="UP000198324"/>
    </source>
</evidence>
<dbReference type="AlphaFoldDB" id="A0A239AY05"/>
<evidence type="ECO:0000313" key="1">
    <source>
        <dbReference type="EMBL" id="SNS00507.1"/>
    </source>
</evidence>
<dbReference type="EMBL" id="FZOC01000004">
    <property type="protein sequence ID" value="SNS00507.1"/>
    <property type="molecule type" value="Genomic_DNA"/>
</dbReference>
<sequence>MYARIIDGRVAERTEKMPALGETECALIVEVDADVQVGWLWTPEGCVAPTAPPAPDPNAAIDAEILALEATVTQRRLREALLTDEGKTWLAEVEARIAALRTARA</sequence>
<organism evidence="1 2">
    <name type="scientific">Humidesulfovibrio mexicanus</name>
    <dbReference type="NCBI Taxonomy" id="147047"/>
    <lineage>
        <taxon>Bacteria</taxon>
        <taxon>Pseudomonadati</taxon>
        <taxon>Thermodesulfobacteriota</taxon>
        <taxon>Desulfovibrionia</taxon>
        <taxon>Desulfovibrionales</taxon>
        <taxon>Desulfovibrionaceae</taxon>
        <taxon>Humidesulfovibrio</taxon>
    </lineage>
</organism>
<dbReference type="RefSeq" id="WP_089274501.1">
    <property type="nucleotide sequence ID" value="NZ_FZOC01000004.1"/>
</dbReference>